<organism evidence="1 2">
    <name type="scientific">Ladona fulva</name>
    <name type="common">Scarce chaser dragonfly</name>
    <name type="synonym">Libellula fulva</name>
    <dbReference type="NCBI Taxonomy" id="123851"/>
    <lineage>
        <taxon>Eukaryota</taxon>
        <taxon>Metazoa</taxon>
        <taxon>Ecdysozoa</taxon>
        <taxon>Arthropoda</taxon>
        <taxon>Hexapoda</taxon>
        <taxon>Insecta</taxon>
        <taxon>Pterygota</taxon>
        <taxon>Palaeoptera</taxon>
        <taxon>Odonata</taxon>
        <taxon>Epiprocta</taxon>
        <taxon>Anisoptera</taxon>
        <taxon>Libelluloidea</taxon>
        <taxon>Libellulidae</taxon>
        <taxon>Ladona</taxon>
    </lineage>
</organism>
<sequence>MEKGVPEKCVRIVKEMYKGAVAQIRSSVGRNKGYPIRVRFHQGSALSPYIFNLQGLGQRVESDRGGPLDPSVLLLPAV</sequence>
<dbReference type="OrthoDB" id="418748at2759"/>
<reference evidence="1" key="1">
    <citation type="submission" date="2013-04" db="EMBL/GenBank/DDBJ databases">
        <authorList>
            <person name="Qu J."/>
            <person name="Murali S.C."/>
            <person name="Bandaranaike D."/>
            <person name="Bellair M."/>
            <person name="Blankenburg K."/>
            <person name="Chao H."/>
            <person name="Dinh H."/>
            <person name="Doddapaneni H."/>
            <person name="Downs B."/>
            <person name="Dugan-Rocha S."/>
            <person name="Elkadiri S."/>
            <person name="Gnanaolivu R.D."/>
            <person name="Hernandez B."/>
            <person name="Javaid M."/>
            <person name="Jayaseelan J.C."/>
            <person name="Lee S."/>
            <person name="Li M."/>
            <person name="Ming W."/>
            <person name="Munidasa M."/>
            <person name="Muniz J."/>
            <person name="Nguyen L."/>
            <person name="Ongeri F."/>
            <person name="Osuji N."/>
            <person name="Pu L.-L."/>
            <person name="Puazo M."/>
            <person name="Qu C."/>
            <person name="Quiroz J."/>
            <person name="Raj R."/>
            <person name="Weissenberger G."/>
            <person name="Xin Y."/>
            <person name="Zou X."/>
            <person name="Han Y."/>
            <person name="Richards S."/>
            <person name="Worley K."/>
            <person name="Muzny D."/>
            <person name="Gibbs R."/>
        </authorList>
    </citation>
    <scope>NUCLEOTIDE SEQUENCE</scope>
    <source>
        <strain evidence="1">Sampled in the wild</strain>
    </source>
</reference>
<gene>
    <name evidence="1" type="ORF">J437_LFUL011628</name>
</gene>
<accession>A0A8K0K364</accession>
<dbReference type="AlphaFoldDB" id="A0A8K0K364"/>
<comment type="caution">
    <text evidence="1">The sequence shown here is derived from an EMBL/GenBank/DDBJ whole genome shotgun (WGS) entry which is preliminary data.</text>
</comment>
<dbReference type="EMBL" id="KZ308324">
    <property type="protein sequence ID" value="KAG8227462.1"/>
    <property type="molecule type" value="Genomic_DNA"/>
</dbReference>
<dbReference type="Proteomes" id="UP000792457">
    <property type="component" value="Unassembled WGS sequence"/>
</dbReference>
<evidence type="ECO:0000313" key="1">
    <source>
        <dbReference type="EMBL" id="KAG8227462.1"/>
    </source>
</evidence>
<evidence type="ECO:0000313" key="2">
    <source>
        <dbReference type="Proteomes" id="UP000792457"/>
    </source>
</evidence>
<protein>
    <submittedName>
        <fullName evidence="1">Uncharacterized protein</fullName>
    </submittedName>
</protein>
<reference evidence="1" key="2">
    <citation type="submission" date="2017-10" db="EMBL/GenBank/DDBJ databases">
        <title>Ladona fulva Genome sequencing and assembly.</title>
        <authorList>
            <person name="Murali S."/>
            <person name="Richards S."/>
            <person name="Bandaranaike D."/>
            <person name="Bellair M."/>
            <person name="Blankenburg K."/>
            <person name="Chao H."/>
            <person name="Dinh H."/>
            <person name="Doddapaneni H."/>
            <person name="Dugan-Rocha S."/>
            <person name="Elkadiri S."/>
            <person name="Gnanaolivu R."/>
            <person name="Hernandez B."/>
            <person name="Skinner E."/>
            <person name="Javaid M."/>
            <person name="Lee S."/>
            <person name="Li M."/>
            <person name="Ming W."/>
            <person name="Munidasa M."/>
            <person name="Muniz J."/>
            <person name="Nguyen L."/>
            <person name="Hughes D."/>
            <person name="Osuji N."/>
            <person name="Pu L.-L."/>
            <person name="Puazo M."/>
            <person name="Qu C."/>
            <person name="Quiroz J."/>
            <person name="Raj R."/>
            <person name="Weissenberger G."/>
            <person name="Xin Y."/>
            <person name="Zou X."/>
            <person name="Han Y."/>
            <person name="Worley K."/>
            <person name="Muzny D."/>
            <person name="Gibbs R."/>
        </authorList>
    </citation>
    <scope>NUCLEOTIDE SEQUENCE</scope>
    <source>
        <strain evidence="1">Sampled in the wild</strain>
    </source>
</reference>
<proteinExistence type="predicted"/>
<name>A0A8K0K364_LADFU</name>
<keyword evidence="2" id="KW-1185">Reference proteome</keyword>